<dbReference type="Pfam" id="PF25137">
    <property type="entry name" value="ADH_Fe_C"/>
    <property type="match status" value="1"/>
</dbReference>
<dbReference type="Proteomes" id="UP001056429">
    <property type="component" value="Unassembled WGS sequence"/>
</dbReference>
<reference evidence="4" key="1">
    <citation type="journal article" date="2021" name="mSystems">
        <title>Bacteria and Archaea Synergistically Convert Glycine Betaine to Biogenic Methane in the Formosa Cold Seep of the South China Sea.</title>
        <authorList>
            <person name="Li L."/>
            <person name="Zhang W."/>
            <person name="Zhang S."/>
            <person name="Song L."/>
            <person name="Sun Q."/>
            <person name="Zhang H."/>
            <person name="Xiang H."/>
            <person name="Dong X."/>
        </authorList>
    </citation>
    <scope>NUCLEOTIDE SEQUENCE</scope>
    <source>
        <strain evidence="4">ZWT</strain>
    </source>
</reference>
<gene>
    <name evidence="4" type="ORF">KDK92_10440</name>
</gene>
<evidence type="ECO:0000259" key="3">
    <source>
        <dbReference type="Pfam" id="PF25137"/>
    </source>
</evidence>
<dbReference type="GO" id="GO:0004022">
    <property type="term" value="F:alcohol dehydrogenase (NAD+) activity"/>
    <property type="evidence" value="ECO:0007669"/>
    <property type="project" value="TreeGrafter"/>
</dbReference>
<dbReference type="RefSeq" id="WP_250859192.1">
    <property type="nucleotide sequence ID" value="NZ_JAGSOJ010000002.1"/>
</dbReference>
<evidence type="ECO:0000259" key="2">
    <source>
        <dbReference type="Pfam" id="PF00465"/>
    </source>
</evidence>
<dbReference type="InterPro" id="IPR056798">
    <property type="entry name" value="ADH_Fe_C"/>
</dbReference>
<dbReference type="SUPFAM" id="SSF56796">
    <property type="entry name" value="Dehydroquinate synthase-like"/>
    <property type="match status" value="1"/>
</dbReference>
<dbReference type="InterPro" id="IPR018211">
    <property type="entry name" value="ADH_Fe_CS"/>
</dbReference>
<dbReference type="FunFam" id="1.20.1090.10:FF:000001">
    <property type="entry name" value="Aldehyde-alcohol dehydrogenase"/>
    <property type="match status" value="1"/>
</dbReference>
<evidence type="ECO:0000313" key="5">
    <source>
        <dbReference type="Proteomes" id="UP001056429"/>
    </source>
</evidence>
<dbReference type="Gene3D" id="3.40.50.1970">
    <property type="match status" value="1"/>
</dbReference>
<sequence length="388" mass="42562">MNRFTLPRDIYFGENSLAVLKELNGKKAIIVTGGSSMQKFGFLQKVEAYLKEAGMEVKLLEGVEPDPSVETVFKGAEIMREFEPDWIVAIGGGSPIDAAKAMWIFYEHPEKTFDDVKDPFTVPELRNKAKFVAIPSTSGTATEVTAFSVITDYNKKIKYPLADYNLTPDIAIVDPEVAATMPPKLVAHTGMDAFTHALEAYVACNKSSFSDPLAMEALEMVKENIIKSFEGDLKAKGEMHIAQCLAGMSFSNALLGITHSMAHKTGAVFNIPHGCANAIYLPAVVQFNAKECGDRYAKVASRLGLKGETQGELVNSLVQLIRDLNKKLNIPASLREFGVTEEDFNNNLEYISKNAIVDACTGSNPRSISVEEMMEVFKCVFEGNDVNF</sequence>
<dbReference type="CDD" id="cd08179">
    <property type="entry name" value="NADPH_BDH"/>
    <property type="match status" value="1"/>
</dbReference>
<dbReference type="FunFam" id="3.40.50.1970:FF:000003">
    <property type="entry name" value="Alcohol dehydrogenase, iron-containing"/>
    <property type="match status" value="1"/>
</dbReference>
<dbReference type="InterPro" id="IPR001670">
    <property type="entry name" value="ADH_Fe/GldA"/>
</dbReference>
<keyword evidence="5" id="KW-1185">Reference proteome</keyword>
<dbReference type="AlphaFoldDB" id="A0A9J6P034"/>
<dbReference type="Pfam" id="PF00465">
    <property type="entry name" value="Fe-ADH"/>
    <property type="match status" value="1"/>
</dbReference>
<name>A0A9J6P034_9CLOT</name>
<dbReference type="PROSITE" id="PS00060">
    <property type="entry name" value="ADH_IRON_2"/>
    <property type="match status" value="1"/>
</dbReference>
<dbReference type="Gene3D" id="1.20.1090.10">
    <property type="entry name" value="Dehydroquinate synthase-like - alpha domain"/>
    <property type="match status" value="1"/>
</dbReference>
<evidence type="ECO:0000256" key="1">
    <source>
        <dbReference type="ARBA" id="ARBA00023002"/>
    </source>
</evidence>
<keyword evidence="1" id="KW-0560">Oxidoreductase</keyword>
<proteinExistence type="predicted"/>
<reference evidence="4" key="2">
    <citation type="submission" date="2021-04" db="EMBL/GenBank/DDBJ databases">
        <authorList>
            <person name="Dong X."/>
        </authorList>
    </citation>
    <scope>NUCLEOTIDE SEQUENCE</scope>
    <source>
        <strain evidence="4">ZWT</strain>
    </source>
</reference>
<dbReference type="PROSITE" id="PS00913">
    <property type="entry name" value="ADH_IRON_1"/>
    <property type="match status" value="1"/>
</dbReference>
<organism evidence="4 5">
    <name type="scientific">Oceanirhabdus seepicola</name>
    <dbReference type="NCBI Taxonomy" id="2828781"/>
    <lineage>
        <taxon>Bacteria</taxon>
        <taxon>Bacillati</taxon>
        <taxon>Bacillota</taxon>
        <taxon>Clostridia</taxon>
        <taxon>Eubacteriales</taxon>
        <taxon>Clostridiaceae</taxon>
        <taxon>Oceanirhabdus</taxon>
    </lineage>
</organism>
<accession>A0A9J6P034</accession>
<dbReference type="InterPro" id="IPR034802">
    <property type="entry name" value="NADPH_BDH"/>
</dbReference>
<protein>
    <submittedName>
        <fullName evidence="4">Iron-containing alcohol dehydrogenase</fullName>
    </submittedName>
</protein>
<dbReference type="EMBL" id="JAGSOJ010000002">
    <property type="protein sequence ID" value="MCM1990151.1"/>
    <property type="molecule type" value="Genomic_DNA"/>
</dbReference>
<dbReference type="InterPro" id="IPR039697">
    <property type="entry name" value="Alcohol_dehydrogenase_Fe"/>
</dbReference>
<feature type="domain" description="Alcohol dehydrogenase iron-type/glycerol dehydrogenase GldA" evidence="2">
    <location>
        <begin position="7"/>
        <end position="175"/>
    </location>
</feature>
<dbReference type="PANTHER" id="PTHR11496:SF83">
    <property type="entry name" value="HYDROXYACID-OXOACID TRANSHYDROGENASE, MITOCHONDRIAL"/>
    <property type="match status" value="1"/>
</dbReference>
<comment type="caution">
    <text evidence="4">The sequence shown here is derived from an EMBL/GenBank/DDBJ whole genome shotgun (WGS) entry which is preliminary data.</text>
</comment>
<evidence type="ECO:0000313" key="4">
    <source>
        <dbReference type="EMBL" id="MCM1990151.1"/>
    </source>
</evidence>
<feature type="domain" description="Fe-containing alcohol dehydrogenase-like C-terminal" evidence="3">
    <location>
        <begin position="187"/>
        <end position="378"/>
    </location>
</feature>
<dbReference type="PANTHER" id="PTHR11496">
    <property type="entry name" value="ALCOHOL DEHYDROGENASE"/>
    <property type="match status" value="1"/>
</dbReference>
<dbReference type="GO" id="GO:0046872">
    <property type="term" value="F:metal ion binding"/>
    <property type="evidence" value="ECO:0007669"/>
    <property type="project" value="InterPro"/>
</dbReference>